<comment type="caution">
    <text evidence="4">The sequence shown here is derived from an EMBL/GenBank/DDBJ whole genome shotgun (WGS) entry which is preliminary data.</text>
</comment>
<evidence type="ECO:0000259" key="3">
    <source>
        <dbReference type="PROSITE" id="PS51782"/>
    </source>
</evidence>
<dbReference type="PANTHER" id="PTHR21666">
    <property type="entry name" value="PEPTIDASE-RELATED"/>
    <property type="match status" value="1"/>
</dbReference>
<dbReference type="InterPro" id="IPR050570">
    <property type="entry name" value="Cell_wall_metabolism_enzyme"/>
</dbReference>
<dbReference type="Pfam" id="PF01476">
    <property type="entry name" value="LysM"/>
    <property type="match status" value="1"/>
</dbReference>
<protein>
    <submittedName>
        <fullName evidence="4">Membrane protein</fullName>
    </submittedName>
</protein>
<feature type="compositionally biased region" description="Polar residues" evidence="2">
    <location>
        <begin position="131"/>
        <end position="168"/>
    </location>
</feature>
<dbReference type="RefSeq" id="WP_242551845.1">
    <property type="nucleotide sequence ID" value="NZ_CP071325.1"/>
</dbReference>
<dbReference type="Proteomes" id="UP000035909">
    <property type="component" value="Unassembled WGS sequence"/>
</dbReference>
<name>A0A0J1H436_9GAMM</name>
<dbReference type="SMART" id="SM00257">
    <property type="entry name" value="LysM"/>
    <property type="match status" value="1"/>
</dbReference>
<dbReference type="EMBL" id="LDOU01000021">
    <property type="protein sequence ID" value="KLV06520.1"/>
    <property type="molecule type" value="Genomic_DNA"/>
</dbReference>
<sequence length="328" mass="35481">MENNQAKWWQWVTVVASLSLSACSSHPPAPVTSLGKDYSSIERGSYRGSYYEVRKGDTLYFISYITGRNVDEIVSANKLKAPYTIFPGQKLTLWKPKYDAPQYGKGAPNVIAAGSTGSQRTSGTTSVTSSKQAAAGQTTNKTAAQNQPTAKPTTNTPSQSQKTASTPKVEQKNSDKNVDPSRTKGYSQDTKSNKVVTTQPSSSNNKVAEWAWPAKGRIIAKFSNTENGNKGIDIAGNKGQPVTASASGVVVYAGNALRGYGNLVIIKHSEDYLSAYAHNDHLYVKEQQKVVLGQKIAAMGSSGSSNVKLHFEIRYKGKSVDPMRYLPR</sequence>
<organism evidence="4 5">
    <name type="scientific">Photobacterium ganghwense</name>
    <dbReference type="NCBI Taxonomy" id="320778"/>
    <lineage>
        <taxon>Bacteria</taxon>
        <taxon>Pseudomonadati</taxon>
        <taxon>Pseudomonadota</taxon>
        <taxon>Gammaproteobacteria</taxon>
        <taxon>Vibrionales</taxon>
        <taxon>Vibrionaceae</taxon>
        <taxon>Photobacterium</taxon>
    </lineage>
</organism>
<comment type="similarity">
    <text evidence="1">Belongs to the E.coli NlpD/Haemophilus LppB family.</text>
</comment>
<evidence type="ECO:0000256" key="2">
    <source>
        <dbReference type="SAM" id="MobiDB-lite"/>
    </source>
</evidence>
<feature type="domain" description="LysM" evidence="3">
    <location>
        <begin position="49"/>
        <end position="93"/>
    </location>
</feature>
<dbReference type="GO" id="GO:0032153">
    <property type="term" value="C:cell division site"/>
    <property type="evidence" value="ECO:0007669"/>
    <property type="project" value="TreeGrafter"/>
</dbReference>
<dbReference type="InterPro" id="IPR036779">
    <property type="entry name" value="LysM_dom_sf"/>
</dbReference>
<gene>
    <name evidence="4" type="ORF">ABT57_19115</name>
</gene>
<dbReference type="PROSITE" id="PS51257">
    <property type="entry name" value="PROKAR_LIPOPROTEIN"/>
    <property type="match status" value="1"/>
</dbReference>
<accession>A0A0J1H436</accession>
<evidence type="ECO:0000313" key="4">
    <source>
        <dbReference type="EMBL" id="KLV06520.1"/>
    </source>
</evidence>
<dbReference type="GO" id="GO:0004222">
    <property type="term" value="F:metalloendopeptidase activity"/>
    <property type="evidence" value="ECO:0007669"/>
    <property type="project" value="TreeGrafter"/>
</dbReference>
<proteinExistence type="inferred from homology"/>
<dbReference type="InterPro" id="IPR011055">
    <property type="entry name" value="Dup_hybrid_motif"/>
</dbReference>
<feature type="compositionally biased region" description="Basic and acidic residues" evidence="2">
    <location>
        <begin position="169"/>
        <end position="182"/>
    </location>
</feature>
<dbReference type="Gene3D" id="2.70.70.10">
    <property type="entry name" value="Glucose Permease (Domain IIA)"/>
    <property type="match status" value="1"/>
</dbReference>
<dbReference type="PATRIC" id="fig|320778.3.peg.4146"/>
<dbReference type="AlphaFoldDB" id="A0A0J1H436"/>
<dbReference type="InterPro" id="IPR016047">
    <property type="entry name" value="M23ase_b-sheet_dom"/>
</dbReference>
<dbReference type="GO" id="GO:0009279">
    <property type="term" value="C:cell outer membrane"/>
    <property type="evidence" value="ECO:0007669"/>
    <property type="project" value="TreeGrafter"/>
</dbReference>
<dbReference type="Gene3D" id="3.10.350.10">
    <property type="entry name" value="LysM domain"/>
    <property type="match status" value="1"/>
</dbReference>
<dbReference type="SUPFAM" id="SSF54106">
    <property type="entry name" value="LysM domain"/>
    <property type="match status" value="1"/>
</dbReference>
<feature type="compositionally biased region" description="Polar residues" evidence="2">
    <location>
        <begin position="184"/>
        <end position="206"/>
    </location>
</feature>
<reference evidence="4 5" key="1">
    <citation type="submission" date="2015-05" db="EMBL/GenBank/DDBJ databases">
        <title>Photobacterium galathea sp. nov.</title>
        <authorList>
            <person name="Machado H."/>
            <person name="Gram L."/>
        </authorList>
    </citation>
    <scope>NUCLEOTIDE SEQUENCE [LARGE SCALE GENOMIC DNA]</scope>
    <source>
        <strain evidence="4 5">DSM 22954</strain>
    </source>
</reference>
<dbReference type="Pfam" id="PF01551">
    <property type="entry name" value="Peptidase_M23"/>
    <property type="match status" value="1"/>
</dbReference>
<evidence type="ECO:0000256" key="1">
    <source>
        <dbReference type="ARBA" id="ARBA00038420"/>
    </source>
</evidence>
<dbReference type="CDD" id="cd00118">
    <property type="entry name" value="LysM"/>
    <property type="match status" value="1"/>
</dbReference>
<feature type="region of interest" description="Disordered" evidence="2">
    <location>
        <begin position="111"/>
        <end position="206"/>
    </location>
</feature>
<dbReference type="InterPro" id="IPR018392">
    <property type="entry name" value="LysM"/>
</dbReference>
<dbReference type="PROSITE" id="PS51782">
    <property type="entry name" value="LYSM"/>
    <property type="match status" value="1"/>
</dbReference>
<dbReference type="CDD" id="cd12797">
    <property type="entry name" value="M23_peptidase"/>
    <property type="match status" value="1"/>
</dbReference>
<feature type="compositionally biased region" description="Low complexity" evidence="2">
    <location>
        <begin position="114"/>
        <end position="130"/>
    </location>
</feature>
<dbReference type="SUPFAM" id="SSF51261">
    <property type="entry name" value="Duplicated hybrid motif"/>
    <property type="match status" value="1"/>
</dbReference>
<keyword evidence="5" id="KW-1185">Reference proteome</keyword>
<evidence type="ECO:0000313" key="5">
    <source>
        <dbReference type="Proteomes" id="UP000035909"/>
    </source>
</evidence>
<dbReference type="STRING" id="320778.ABT57_19115"/>
<dbReference type="PANTHER" id="PTHR21666:SF263">
    <property type="entry name" value="MUREIN HYDROLASE ACTIVATOR NLPD"/>
    <property type="match status" value="1"/>
</dbReference>